<sequence length="547" mass="56615">MQQQAITNNKDAIVHALPAGEKVNLLAQALLREFLHRKGFKQTLGVFDQECPRDEKTISSRQLMTEMMKLGKIQARSAKRQQLIAETDAAAAHAAAGDPSSSGKKRGKTQATTNGAATKPTTPSATFMELLCGYRIRKQQLRQKQQHQQSSSAASDDPALSDSSDEERALEAAAATHQRTLESGGGNNGSSKLSDIQEQKTSLQLELEKLQEREQKLIKKNKKATVGGGGAVPTDGKKAKKNKKKNGDDPAGGGEEGGDFSPPRSRGRHNNNGISSSSGAGGGSGGDPLDVAMGRMSSLPISSTAHGGGGAAVGRNWTPGGGTAGGTGRGGLLGNIPEIGLNGGTGAMATLGAGMDRPPSFVAGQGMNLMGGGNSDRGRTQTTKEWEAPTAAAATRKNSFGHFPSEEDDDDVPSPYRSIGQTPYDHGATRPGILRGAGASNNNNNNVTAAGGGVPGGIMQHTSSSNAPDNLRRRESFDRTPSFGSIDGKSPPSTSHSPRGGSPTLNNSGTGFGFHVAAQQQQQTSSSNGGAASSHRTSRRVTIIVDP</sequence>
<feature type="region of interest" description="Disordered" evidence="1">
    <location>
        <begin position="218"/>
        <end position="332"/>
    </location>
</feature>
<feature type="region of interest" description="Disordered" evidence="1">
    <location>
        <begin position="358"/>
        <end position="547"/>
    </location>
</feature>
<dbReference type="OMA" id="HHTHEED"/>
<feature type="compositionally biased region" description="Low complexity" evidence="1">
    <location>
        <begin position="517"/>
        <end position="534"/>
    </location>
</feature>
<organism evidence="3 4">
    <name type="scientific">Bodo saltans</name>
    <name type="common">Flagellated protozoan</name>
    <dbReference type="NCBI Taxonomy" id="75058"/>
    <lineage>
        <taxon>Eukaryota</taxon>
        <taxon>Discoba</taxon>
        <taxon>Euglenozoa</taxon>
        <taxon>Kinetoplastea</taxon>
        <taxon>Metakinetoplastina</taxon>
        <taxon>Eubodonida</taxon>
        <taxon>Bodonidae</taxon>
        <taxon>Bodo</taxon>
    </lineage>
</organism>
<dbReference type="Pfam" id="PF26038">
    <property type="entry name" value="Dimer_MINDY4_N"/>
    <property type="match status" value="1"/>
</dbReference>
<dbReference type="VEuPathDB" id="TriTrypDB:BSAL_01045"/>
<dbReference type="AlphaFoldDB" id="A0A0S4J6I4"/>
<reference evidence="4" key="1">
    <citation type="submission" date="2015-09" db="EMBL/GenBank/DDBJ databases">
        <authorList>
            <consortium name="Pathogen Informatics"/>
        </authorList>
    </citation>
    <scope>NUCLEOTIDE SEQUENCE [LARGE SCALE GENOMIC DNA]</scope>
    <source>
        <strain evidence="4">Lake Konstanz</strain>
    </source>
</reference>
<dbReference type="Proteomes" id="UP000051952">
    <property type="component" value="Unassembled WGS sequence"/>
</dbReference>
<dbReference type="InterPro" id="IPR059022">
    <property type="entry name" value="MINDY4_N"/>
</dbReference>
<evidence type="ECO:0000313" key="4">
    <source>
        <dbReference type="Proteomes" id="UP000051952"/>
    </source>
</evidence>
<feature type="domain" description="MINDY4 N-terminal dimerisation" evidence="2">
    <location>
        <begin position="24"/>
        <end position="77"/>
    </location>
</feature>
<gene>
    <name evidence="3" type="ORF">BSAL_01045</name>
</gene>
<dbReference type="OrthoDB" id="253098at2759"/>
<feature type="region of interest" description="Disordered" evidence="1">
    <location>
        <begin position="139"/>
        <end position="197"/>
    </location>
</feature>
<evidence type="ECO:0000313" key="3">
    <source>
        <dbReference type="EMBL" id="CUG87053.1"/>
    </source>
</evidence>
<feature type="region of interest" description="Disordered" evidence="1">
    <location>
        <begin position="89"/>
        <end position="122"/>
    </location>
</feature>
<evidence type="ECO:0000256" key="1">
    <source>
        <dbReference type="SAM" id="MobiDB-lite"/>
    </source>
</evidence>
<name>A0A0S4J6I4_BODSA</name>
<evidence type="ECO:0000259" key="2">
    <source>
        <dbReference type="Pfam" id="PF26038"/>
    </source>
</evidence>
<feature type="compositionally biased region" description="Gly residues" evidence="1">
    <location>
        <begin position="319"/>
        <end position="332"/>
    </location>
</feature>
<feature type="compositionally biased region" description="Polar residues" evidence="1">
    <location>
        <begin position="109"/>
        <end position="122"/>
    </location>
</feature>
<accession>A0A0S4J6I4</accession>
<dbReference type="EMBL" id="CYKH01001429">
    <property type="protein sequence ID" value="CUG87053.1"/>
    <property type="molecule type" value="Genomic_DNA"/>
</dbReference>
<feature type="compositionally biased region" description="Low complexity" evidence="1">
    <location>
        <begin position="436"/>
        <end position="449"/>
    </location>
</feature>
<protein>
    <recommendedName>
        <fullName evidence="2">MINDY4 N-terminal dimerisation domain-containing protein</fullName>
    </recommendedName>
</protein>
<keyword evidence="4" id="KW-1185">Reference proteome</keyword>
<feature type="compositionally biased region" description="Low complexity" evidence="1">
    <location>
        <begin position="146"/>
        <end position="162"/>
    </location>
</feature>
<proteinExistence type="predicted"/>
<feature type="compositionally biased region" description="Polar residues" evidence="1">
    <location>
        <begin position="491"/>
        <end position="509"/>
    </location>
</feature>
<feature type="compositionally biased region" description="Basic and acidic residues" evidence="1">
    <location>
        <begin position="376"/>
        <end position="387"/>
    </location>
</feature>